<dbReference type="EMBL" id="JAOCIL010000001">
    <property type="protein sequence ID" value="MDH1439519.1"/>
    <property type="molecule type" value="Genomic_DNA"/>
</dbReference>
<reference evidence="2 3" key="1">
    <citation type="submission" date="2017-02" db="EMBL/GenBank/DDBJ databases">
        <authorList>
            <person name="Peterson S.W."/>
        </authorList>
    </citation>
    <scope>NUCLEOTIDE SEQUENCE [LARGE SCALE GENOMIC DNA]</scope>
    <source>
        <strain evidence="2">C6</strain>
    </source>
</reference>
<reference evidence="1" key="2">
    <citation type="submission" date="2022-09" db="EMBL/GenBank/DDBJ databases">
        <title>Intensive care unit water sources are persistently colonized with multi-drug resistant bacteria and are the site of extensive horizontal gene transfer of antibiotic resistance genes.</title>
        <authorList>
            <person name="Diorio-Toth L."/>
        </authorList>
    </citation>
    <scope>NUCLEOTIDE SEQUENCE</scope>
    <source>
        <strain evidence="1">GD03725</strain>
    </source>
</reference>
<protein>
    <recommendedName>
        <fullName evidence="4">Spore coat protein U domain-containing protein</fullName>
    </recommendedName>
</protein>
<evidence type="ECO:0008006" key="4">
    <source>
        <dbReference type="Google" id="ProtNLM"/>
    </source>
</evidence>
<dbReference type="Proteomes" id="UP000196240">
    <property type="component" value="Unassembled WGS sequence"/>
</dbReference>
<name>A0A1R7QGY8_ACIJO</name>
<dbReference type="AlphaFoldDB" id="A0A1R7QGY8"/>
<evidence type="ECO:0000313" key="1">
    <source>
        <dbReference type="EMBL" id="MDH1439519.1"/>
    </source>
</evidence>
<dbReference type="Proteomes" id="UP001161567">
    <property type="component" value="Unassembled WGS sequence"/>
</dbReference>
<dbReference type="RefSeq" id="WP_228148501.1">
    <property type="nucleotide sequence ID" value="NZ_FUUY01000015.1"/>
</dbReference>
<evidence type="ECO:0000313" key="3">
    <source>
        <dbReference type="Proteomes" id="UP000196240"/>
    </source>
</evidence>
<sequence>MPIAEACTIGSMTETFMQMKAEYKNQTATSFNVRCNKGYNIQFSSRNLRDKYGRSFVNNGSYRLSTRMSILGAKQNLWNTPIAGDVSQTGHKYSVAVQLDERPSFALPAGQYTDELYVSLSF</sequence>
<gene>
    <name evidence="2" type="ORF">ACNJC6_03221</name>
    <name evidence="1" type="ORF">N5I27_14505</name>
</gene>
<proteinExistence type="predicted"/>
<organism evidence="2 3">
    <name type="scientific">Acinetobacter johnsonii</name>
    <dbReference type="NCBI Taxonomy" id="40214"/>
    <lineage>
        <taxon>Bacteria</taxon>
        <taxon>Pseudomonadati</taxon>
        <taxon>Pseudomonadota</taxon>
        <taxon>Gammaproteobacteria</taxon>
        <taxon>Moraxellales</taxon>
        <taxon>Moraxellaceae</taxon>
        <taxon>Acinetobacter</taxon>
    </lineage>
</organism>
<accession>A0A1R7QGY8</accession>
<dbReference type="EMBL" id="FUUY01000015">
    <property type="protein sequence ID" value="SJX23550.1"/>
    <property type="molecule type" value="Genomic_DNA"/>
</dbReference>
<evidence type="ECO:0000313" key="2">
    <source>
        <dbReference type="EMBL" id="SJX23550.1"/>
    </source>
</evidence>